<keyword evidence="3" id="KW-1185">Reference proteome</keyword>
<organism evidence="2 3">
    <name type="scientific">Blyttiomyces helicus</name>
    <dbReference type="NCBI Taxonomy" id="388810"/>
    <lineage>
        <taxon>Eukaryota</taxon>
        <taxon>Fungi</taxon>
        <taxon>Fungi incertae sedis</taxon>
        <taxon>Chytridiomycota</taxon>
        <taxon>Chytridiomycota incertae sedis</taxon>
        <taxon>Chytridiomycetes</taxon>
        <taxon>Chytridiomycetes incertae sedis</taxon>
        <taxon>Blyttiomyces</taxon>
    </lineage>
</organism>
<feature type="compositionally biased region" description="Basic and acidic residues" evidence="1">
    <location>
        <begin position="58"/>
        <end position="73"/>
    </location>
</feature>
<feature type="compositionally biased region" description="Polar residues" evidence="1">
    <location>
        <begin position="117"/>
        <end position="133"/>
    </location>
</feature>
<name>A0A4V1ISQ5_9FUNG</name>
<feature type="region of interest" description="Disordered" evidence="1">
    <location>
        <begin position="55"/>
        <end position="191"/>
    </location>
</feature>
<feature type="compositionally biased region" description="Basic and acidic residues" evidence="1">
    <location>
        <begin position="204"/>
        <end position="218"/>
    </location>
</feature>
<accession>A0A4V1ISQ5</accession>
<dbReference type="EMBL" id="KZ993914">
    <property type="protein sequence ID" value="RKO94377.1"/>
    <property type="molecule type" value="Genomic_DNA"/>
</dbReference>
<dbReference type="Proteomes" id="UP000269721">
    <property type="component" value="Unassembled WGS sequence"/>
</dbReference>
<reference evidence="3" key="1">
    <citation type="journal article" date="2018" name="Nat. Microbiol.">
        <title>Leveraging single-cell genomics to expand the fungal tree of life.</title>
        <authorList>
            <person name="Ahrendt S.R."/>
            <person name="Quandt C.A."/>
            <person name="Ciobanu D."/>
            <person name="Clum A."/>
            <person name="Salamov A."/>
            <person name="Andreopoulos B."/>
            <person name="Cheng J.F."/>
            <person name="Woyke T."/>
            <person name="Pelin A."/>
            <person name="Henrissat B."/>
            <person name="Reynolds N.K."/>
            <person name="Benny G.L."/>
            <person name="Smith M.E."/>
            <person name="James T.Y."/>
            <person name="Grigoriev I.V."/>
        </authorList>
    </citation>
    <scope>NUCLEOTIDE SEQUENCE [LARGE SCALE GENOMIC DNA]</scope>
</reference>
<proteinExistence type="predicted"/>
<feature type="compositionally biased region" description="Basic and acidic residues" evidence="1">
    <location>
        <begin position="370"/>
        <end position="390"/>
    </location>
</feature>
<evidence type="ECO:0000256" key="1">
    <source>
        <dbReference type="SAM" id="MobiDB-lite"/>
    </source>
</evidence>
<dbReference type="AlphaFoldDB" id="A0A4V1ISQ5"/>
<protein>
    <submittedName>
        <fullName evidence="2">Uncharacterized protein</fullName>
    </submittedName>
</protein>
<feature type="compositionally biased region" description="Low complexity" evidence="1">
    <location>
        <begin position="1"/>
        <end position="12"/>
    </location>
</feature>
<evidence type="ECO:0000313" key="3">
    <source>
        <dbReference type="Proteomes" id="UP000269721"/>
    </source>
</evidence>
<feature type="compositionally biased region" description="Basic and acidic residues" evidence="1">
    <location>
        <begin position="134"/>
        <end position="157"/>
    </location>
</feature>
<feature type="region of interest" description="Disordered" evidence="1">
    <location>
        <begin position="329"/>
        <end position="390"/>
    </location>
</feature>
<evidence type="ECO:0000313" key="2">
    <source>
        <dbReference type="EMBL" id="RKO94377.1"/>
    </source>
</evidence>
<feature type="compositionally biased region" description="Basic and acidic residues" evidence="1">
    <location>
        <begin position="97"/>
        <end position="116"/>
    </location>
</feature>
<feature type="compositionally biased region" description="Low complexity" evidence="1">
    <location>
        <begin position="329"/>
        <end position="346"/>
    </location>
</feature>
<gene>
    <name evidence="2" type="ORF">BDK51DRAFT_28336</name>
</gene>
<feature type="region of interest" description="Disordered" evidence="1">
    <location>
        <begin position="204"/>
        <end position="224"/>
    </location>
</feature>
<sequence length="390" mass="42963">MPFSLPHTPRTTHSAHTHPHAPIPHLLSPSATLLPGRGEKVAAGVDYDRRKGAAGFVEEGKGDRMPPTHDYGRQDGVILGGKHEGTNAKAVDGGEWGGREKRREKGVNRQTRREQNRQGLRSKSSASELSQDSARGERGSVTKEERETKTESGKDDPVSSSRHPIPCLYSTPIPVQRSNVHSPPPPKAGGHKERRLMMLNLHSQQERRHDRGDPHDGDTPSQRLVRPVPRDVHLLEVVRLAEVATSDLEHRAGEMVVRSYVGVSSDEGGMVLVLEGAISYDARTRKVQSEWVWKSGSRQTECGGKGFGSEQEEELIMRVVEWELDQMPQEEGAAQEGETAQEGEVAQGRRRWAWRPPPSPPVKSTTAHDGAGDKSDKTRPALEEDGGIRC</sequence>
<feature type="region of interest" description="Disordered" evidence="1">
    <location>
        <begin position="1"/>
        <end position="34"/>
    </location>
</feature>